<feature type="region of interest" description="Disordered" evidence="1">
    <location>
        <begin position="50"/>
        <end position="78"/>
    </location>
</feature>
<dbReference type="Proteomes" id="UP001303160">
    <property type="component" value="Unassembled WGS sequence"/>
</dbReference>
<dbReference type="AlphaFoldDB" id="A0AAN6XBY5"/>
<reference evidence="2" key="2">
    <citation type="submission" date="2023-05" db="EMBL/GenBank/DDBJ databases">
        <authorList>
            <consortium name="Lawrence Berkeley National Laboratory"/>
            <person name="Steindorff A."/>
            <person name="Hensen N."/>
            <person name="Bonometti L."/>
            <person name="Westerberg I."/>
            <person name="Brannstrom I.O."/>
            <person name="Guillou S."/>
            <person name="Cros-Aarteil S."/>
            <person name="Calhoun S."/>
            <person name="Haridas S."/>
            <person name="Kuo A."/>
            <person name="Mondo S."/>
            <person name="Pangilinan J."/>
            <person name="Riley R."/>
            <person name="Labutti K."/>
            <person name="Andreopoulos B."/>
            <person name="Lipzen A."/>
            <person name="Chen C."/>
            <person name="Yanf M."/>
            <person name="Daum C."/>
            <person name="Ng V."/>
            <person name="Clum A."/>
            <person name="Ohm R."/>
            <person name="Martin F."/>
            <person name="Silar P."/>
            <person name="Natvig D."/>
            <person name="Lalanne C."/>
            <person name="Gautier V."/>
            <person name="Ament-Velasquez S.L."/>
            <person name="Kruys A."/>
            <person name="Hutchinson M.I."/>
            <person name="Powell A.J."/>
            <person name="Barry K."/>
            <person name="Miller A.N."/>
            <person name="Grigoriev I.V."/>
            <person name="Debuchy R."/>
            <person name="Gladieux P."/>
            <person name="Thoren M.H."/>
            <person name="Johannesson H."/>
        </authorList>
    </citation>
    <scope>NUCLEOTIDE SEQUENCE</scope>
    <source>
        <strain evidence="2">CBS 315.58</strain>
    </source>
</reference>
<name>A0AAN6XBY5_9PEZI</name>
<evidence type="ECO:0000313" key="2">
    <source>
        <dbReference type="EMBL" id="KAK4197913.1"/>
    </source>
</evidence>
<gene>
    <name evidence="2" type="ORF">QBC40DRAFT_298915</name>
</gene>
<accession>A0AAN6XBY5</accession>
<keyword evidence="3" id="KW-1185">Reference proteome</keyword>
<sequence length="320" mass="35452">MGCRGQRCGGQYGIIGDEKVGEEKRQWFWQEEEKQTWKAVGLCPRPTAKKVGKPGQGGHLANAKNAAPSGARPMRTTHKAPFNFTSRCSKSCERGLGLCMQAWSDSRSDSVFFLIQVQVAAHISVDPILFDPPTITTMPSRQTNHHFQAIDGQISGYTDQAHRPNTDSATGSGPLDMFQHQNPLHDATSYGRLLASNADQKTRTGIYIRKAQETIPIQIRYLRTSSCHEGSPDDLAPHLSCLPPGPPGVTVWQAYPHRVVQPKRGPIGEFQLRTPGESVINRYWAALQAFGLVVQGLRTKFCTRAKTGTSLNWWVMDKVM</sequence>
<protein>
    <submittedName>
        <fullName evidence="2">Uncharacterized protein</fullName>
    </submittedName>
</protein>
<reference evidence="2" key="1">
    <citation type="journal article" date="2023" name="Mol. Phylogenet. Evol.">
        <title>Genome-scale phylogeny and comparative genomics of the fungal order Sordariales.</title>
        <authorList>
            <person name="Hensen N."/>
            <person name="Bonometti L."/>
            <person name="Westerberg I."/>
            <person name="Brannstrom I.O."/>
            <person name="Guillou S."/>
            <person name="Cros-Aarteil S."/>
            <person name="Calhoun S."/>
            <person name="Haridas S."/>
            <person name="Kuo A."/>
            <person name="Mondo S."/>
            <person name="Pangilinan J."/>
            <person name="Riley R."/>
            <person name="LaButti K."/>
            <person name="Andreopoulos B."/>
            <person name="Lipzen A."/>
            <person name="Chen C."/>
            <person name="Yan M."/>
            <person name="Daum C."/>
            <person name="Ng V."/>
            <person name="Clum A."/>
            <person name="Steindorff A."/>
            <person name="Ohm R.A."/>
            <person name="Martin F."/>
            <person name="Silar P."/>
            <person name="Natvig D.O."/>
            <person name="Lalanne C."/>
            <person name="Gautier V."/>
            <person name="Ament-Velasquez S.L."/>
            <person name="Kruys A."/>
            <person name="Hutchinson M.I."/>
            <person name="Powell A.J."/>
            <person name="Barry K."/>
            <person name="Miller A.N."/>
            <person name="Grigoriev I.V."/>
            <person name="Debuchy R."/>
            <person name="Gladieux P."/>
            <person name="Hiltunen Thoren M."/>
            <person name="Johannesson H."/>
        </authorList>
    </citation>
    <scope>NUCLEOTIDE SEQUENCE</scope>
    <source>
        <strain evidence="2">CBS 315.58</strain>
    </source>
</reference>
<dbReference type="EMBL" id="MU863954">
    <property type="protein sequence ID" value="KAK4197913.1"/>
    <property type="molecule type" value="Genomic_DNA"/>
</dbReference>
<evidence type="ECO:0000256" key="1">
    <source>
        <dbReference type="SAM" id="MobiDB-lite"/>
    </source>
</evidence>
<comment type="caution">
    <text evidence="2">The sequence shown here is derived from an EMBL/GenBank/DDBJ whole genome shotgun (WGS) entry which is preliminary data.</text>
</comment>
<organism evidence="2 3">
    <name type="scientific">Triangularia verruculosa</name>
    <dbReference type="NCBI Taxonomy" id="2587418"/>
    <lineage>
        <taxon>Eukaryota</taxon>
        <taxon>Fungi</taxon>
        <taxon>Dikarya</taxon>
        <taxon>Ascomycota</taxon>
        <taxon>Pezizomycotina</taxon>
        <taxon>Sordariomycetes</taxon>
        <taxon>Sordariomycetidae</taxon>
        <taxon>Sordariales</taxon>
        <taxon>Podosporaceae</taxon>
        <taxon>Triangularia</taxon>
    </lineage>
</organism>
<evidence type="ECO:0000313" key="3">
    <source>
        <dbReference type="Proteomes" id="UP001303160"/>
    </source>
</evidence>
<proteinExistence type="predicted"/>
<feature type="region of interest" description="Disordered" evidence="1">
    <location>
        <begin position="157"/>
        <end position="181"/>
    </location>
</feature>